<evidence type="ECO:0000256" key="3">
    <source>
        <dbReference type="ARBA" id="ARBA00022692"/>
    </source>
</evidence>
<dbReference type="PANTHER" id="PTHR14948">
    <property type="entry name" value="NG5"/>
    <property type="match status" value="1"/>
</dbReference>
<comment type="similarity">
    <text evidence="2">Belongs to the CD225/Dispanin family.</text>
</comment>
<feature type="transmembrane region" description="Helical" evidence="6">
    <location>
        <begin position="95"/>
        <end position="120"/>
    </location>
</feature>
<evidence type="ECO:0000256" key="4">
    <source>
        <dbReference type="ARBA" id="ARBA00022989"/>
    </source>
</evidence>
<organism evidence="7 8">
    <name type="scientific">Intoshia linei</name>
    <dbReference type="NCBI Taxonomy" id="1819745"/>
    <lineage>
        <taxon>Eukaryota</taxon>
        <taxon>Metazoa</taxon>
        <taxon>Spiralia</taxon>
        <taxon>Lophotrochozoa</taxon>
        <taxon>Mesozoa</taxon>
        <taxon>Orthonectida</taxon>
        <taxon>Rhopaluridae</taxon>
        <taxon>Intoshia</taxon>
    </lineage>
</organism>
<dbReference type="AlphaFoldDB" id="A0A177B2N0"/>
<evidence type="ECO:0000313" key="8">
    <source>
        <dbReference type="Proteomes" id="UP000078046"/>
    </source>
</evidence>
<dbReference type="PANTHER" id="PTHR14948:SF25">
    <property type="entry name" value="DUF4190 DOMAIN-CONTAINING PROTEIN"/>
    <property type="match status" value="1"/>
</dbReference>
<dbReference type="InterPro" id="IPR007593">
    <property type="entry name" value="CD225/Dispanin_fam"/>
</dbReference>
<keyword evidence="3 6" id="KW-0812">Transmembrane</keyword>
<keyword evidence="5 6" id="KW-0472">Membrane</keyword>
<reference evidence="7 8" key="1">
    <citation type="submission" date="2016-04" db="EMBL/GenBank/DDBJ databases">
        <title>The genome of Intoshia linei affirms orthonectids as highly simplified spiralians.</title>
        <authorList>
            <person name="Mikhailov K.V."/>
            <person name="Slusarev G.S."/>
            <person name="Nikitin M.A."/>
            <person name="Logacheva M.D."/>
            <person name="Penin A."/>
            <person name="Aleoshin V."/>
            <person name="Panchin Y.V."/>
        </authorList>
    </citation>
    <scope>NUCLEOTIDE SEQUENCE [LARGE SCALE GENOMIC DNA]</scope>
    <source>
        <strain evidence="7">Intl2013</strain>
        <tissue evidence="7">Whole animal</tissue>
    </source>
</reference>
<keyword evidence="8" id="KW-1185">Reference proteome</keyword>
<comment type="caution">
    <text evidence="7">The sequence shown here is derived from an EMBL/GenBank/DDBJ whole genome shotgun (WGS) entry which is preliminary data.</text>
</comment>
<accession>A0A177B2N0</accession>
<evidence type="ECO:0000256" key="5">
    <source>
        <dbReference type="ARBA" id="ARBA00023136"/>
    </source>
</evidence>
<evidence type="ECO:0000256" key="2">
    <source>
        <dbReference type="ARBA" id="ARBA00006843"/>
    </source>
</evidence>
<comment type="subcellular location">
    <subcellularLocation>
        <location evidence="1">Membrane</location>
    </subcellularLocation>
</comment>
<feature type="transmembrane region" description="Helical" evidence="6">
    <location>
        <begin position="52"/>
        <end position="75"/>
    </location>
</feature>
<protein>
    <recommendedName>
        <fullName evidence="9">Interferon-induced transmembrane protein</fullName>
    </recommendedName>
</protein>
<dbReference type="GO" id="GO:0016020">
    <property type="term" value="C:membrane"/>
    <property type="evidence" value="ECO:0007669"/>
    <property type="project" value="UniProtKB-SubCell"/>
</dbReference>
<evidence type="ECO:0000256" key="1">
    <source>
        <dbReference type="ARBA" id="ARBA00004370"/>
    </source>
</evidence>
<proteinExistence type="inferred from homology"/>
<evidence type="ECO:0000256" key="6">
    <source>
        <dbReference type="SAM" id="Phobius"/>
    </source>
</evidence>
<keyword evidence="4 6" id="KW-1133">Transmembrane helix</keyword>
<dbReference type="EMBL" id="LWCA01000558">
    <property type="protein sequence ID" value="OAF67863.1"/>
    <property type="molecule type" value="Genomic_DNA"/>
</dbReference>
<sequence>MLDELNTVDCKEGNKHTKNKKIPNSNCTFNFSDIIDTDAPEFKFVVESPPNYIILSIISFLFNYVLGTIAIMMSISSINCKKQSKIEIAKSRGKYALIISILGIISGTIFYIIFVLIYVYREDILNLNK</sequence>
<evidence type="ECO:0008006" key="9">
    <source>
        <dbReference type="Google" id="ProtNLM"/>
    </source>
</evidence>
<name>A0A177B2N0_9BILA</name>
<dbReference type="Pfam" id="PF04505">
    <property type="entry name" value="CD225"/>
    <property type="match status" value="1"/>
</dbReference>
<dbReference type="Proteomes" id="UP000078046">
    <property type="component" value="Unassembled WGS sequence"/>
</dbReference>
<gene>
    <name evidence="7" type="ORF">A3Q56_04336</name>
</gene>
<dbReference type="InterPro" id="IPR051423">
    <property type="entry name" value="CD225/Dispanin"/>
</dbReference>
<evidence type="ECO:0000313" key="7">
    <source>
        <dbReference type="EMBL" id="OAF67863.1"/>
    </source>
</evidence>